<dbReference type="FunFam" id="2.20.100.10:FF:000115">
    <property type="entry name" value="Thrombospondin type-1 domain-containing protein 1"/>
    <property type="match status" value="1"/>
</dbReference>
<dbReference type="GO" id="GO:0005737">
    <property type="term" value="C:cytoplasm"/>
    <property type="evidence" value="ECO:0007669"/>
    <property type="project" value="UniProtKB-ARBA"/>
</dbReference>
<dbReference type="Pfam" id="PF24310">
    <property type="entry name" value="THSD1_D2"/>
    <property type="match status" value="1"/>
</dbReference>
<gene>
    <name evidence="8" type="ORF">PODLI_1B036211</name>
</gene>
<accession>A0AA35K1K9</accession>
<protein>
    <submittedName>
        <fullName evidence="8">Thrombospondin type 1 domain containing 1</fullName>
    </submittedName>
</protein>
<evidence type="ECO:0000259" key="5">
    <source>
        <dbReference type="Pfam" id="PF24306"/>
    </source>
</evidence>
<dbReference type="Pfam" id="PF24311">
    <property type="entry name" value="THSD1_D3"/>
    <property type="match status" value="1"/>
</dbReference>
<dbReference type="Gene3D" id="2.20.100.10">
    <property type="entry name" value="Thrombospondin type-1 (TSP1) repeat"/>
    <property type="match status" value="1"/>
</dbReference>
<sequence>MKQMLKDFSNLLLVVLCDYVLGAVEYLLLEQATHVALSNGTVSVSFQNYYDSNVTLKNGSILLIDASTNQTVTRKQLLQNQDQVIVVFECFHFKSAGNYWFRMENQWNGEKTPLSVVWPVFHFDLRRTSEAVESSLQLRLFTDEYLCPVNKTVVSLDVILTSRFYELGKQISNETVGLRTSKELSLARSQWVTLDCRLVGQEAYMTLFLKSAETKSVIASEGPIDLVRRFGYKLVVAGEVTCESSVVVSVIPPPCTSAGGNVAVFKDLGPSGQRALRLQESVMNPKDGQIEFNCTLFDEGANKYCFEFSLLPRDNAPPRARECALIQRNVGSWGLWQAWSPCSVTCGDGTRQRYRECLASFPFPIKQGCAGRQQETSLCSLEECSTTKPVPITPLYPSEDSQKASNNLVTVTGISLCLSIIFATVLIALWRKVCRTQKCNTPVRCDPTHSPSFRKNSDEENICQDERQQRESFSEGEAACSLSGEPPDMPLSARRSLYFASEGGGGGASASESFESTAQKIIPPIFSYRLAQQQLKEMKKRGLTETTKVYRVSQNPLTDTVLNSSVSTENQEAAAGSKFRIKSPFLEQPPGHPISLGDRHCSRADFTLPQATLTLSPCQSLIRRAHPRYLENKGEPSERVCPRSSQFRRTASFHETRKAKPFRKRSMSTLTPCQTHLYHGRARTWSRVPEGEHRPKSKSTSESIEEFELYYSTPLTTESMAYGTHNPHKWEPPGKKIDLVTRRQPVAQELCVDRSEQKRNVRGPSLGRVDAWKNEYAVVALKDMHQRGGTLSPTQYRRSKCQSFPSDPEYHFYDNTSFGLAELEQQMTDLPGYFASDEGGGINTLSIDHLVL</sequence>
<keyword evidence="9" id="KW-1185">Reference proteome</keyword>
<dbReference type="SUPFAM" id="SSF82895">
    <property type="entry name" value="TSP-1 type 1 repeat"/>
    <property type="match status" value="1"/>
</dbReference>
<feature type="domain" description="THSD1 N-terminal" evidence="5">
    <location>
        <begin position="26"/>
        <end position="113"/>
    </location>
</feature>
<keyword evidence="3" id="KW-0325">Glycoprotein</keyword>
<dbReference type="GO" id="GO:0071944">
    <property type="term" value="C:cell periphery"/>
    <property type="evidence" value="ECO:0007669"/>
    <property type="project" value="TreeGrafter"/>
</dbReference>
<keyword evidence="2" id="KW-1015">Disulfide bond</keyword>
<dbReference type="Pfam" id="PF24306">
    <property type="entry name" value="THSD1_N"/>
    <property type="match status" value="1"/>
</dbReference>
<dbReference type="InterPro" id="IPR000884">
    <property type="entry name" value="TSP1_rpt"/>
</dbReference>
<dbReference type="AlphaFoldDB" id="A0AA35K1K9"/>
<dbReference type="InterPro" id="IPR056218">
    <property type="entry name" value="THSD1_D2"/>
</dbReference>
<evidence type="ECO:0000259" key="6">
    <source>
        <dbReference type="Pfam" id="PF24310"/>
    </source>
</evidence>
<dbReference type="Proteomes" id="UP001178461">
    <property type="component" value="Chromosome 3"/>
</dbReference>
<evidence type="ECO:0000256" key="3">
    <source>
        <dbReference type="ARBA" id="ARBA00023180"/>
    </source>
</evidence>
<feature type="domain" description="THSD1 third Ig-like" evidence="7">
    <location>
        <begin position="231"/>
        <end position="328"/>
    </location>
</feature>
<feature type="transmembrane region" description="Helical" evidence="4">
    <location>
        <begin position="408"/>
        <end position="430"/>
    </location>
</feature>
<evidence type="ECO:0000259" key="7">
    <source>
        <dbReference type="Pfam" id="PF24311"/>
    </source>
</evidence>
<keyword evidence="4" id="KW-0472">Membrane</keyword>
<dbReference type="PANTHER" id="PTHR16311:SF3">
    <property type="entry name" value="THROMBOSPONDIN TYPE-1 DOMAIN-CONTAINING PROTEIN 1"/>
    <property type="match status" value="1"/>
</dbReference>
<name>A0AA35K1K9_9SAUR</name>
<keyword evidence="4" id="KW-0812">Transmembrane</keyword>
<evidence type="ECO:0000256" key="1">
    <source>
        <dbReference type="ARBA" id="ARBA00022729"/>
    </source>
</evidence>
<dbReference type="SMART" id="SM00209">
    <property type="entry name" value="TSP1"/>
    <property type="match status" value="1"/>
</dbReference>
<dbReference type="InterPro" id="IPR056217">
    <property type="entry name" value="THSD1_N"/>
</dbReference>
<feature type="domain" description="THSD1 second Ig-like" evidence="6">
    <location>
        <begin position="119"/>
        <end position="224"/>
    </location>
</feature>
<dbReference type="InterPro" id="IPR038877">
    <property type="entry name" value="THSD1"/>
</dbReference>
<dbReference type="Pfam" id="PF00090">
    <property type="entry name" value="TSP_1"/>
    <property type="match status" value="1"/>
</dbReference>
<reference evidence="8" key="1">
    <citation type="submission" date="2022-12" db="EMBL/GenBank/DDBJ databases">
        <authorList>
            <person name="Alioto T."/>
            <person name="Alioto T."/>
            <person name="Gomez Garrido J."/>
        </authorList>
    </citation>
    <scope>NUCLEOTIDE SEQUENCE</scope>
</reference>
<dbReference type="InterPro" id="IPR036383">
    <property type="entry name" value="TSP1_rpt_sf"/>
</dbReference>
<keyword evidence="4" id="KW-1133">Transmembrane helix</keyword>
<evidence type="ECO:0000313" key="8">
    <source>
        <dbReference type="EMBL" id="CAI5769219.1"/>
    </source>
</evidence>
<dbReference type="PROSITE" id="PS50092">
    <property type="entry name" value="TSP1"/>
    <property type="match status" value="1"/>
</dbReference>
<dbReference type="EMBL" id="OX395128">
    <property type="protein sequence ID" value="CAI5769219.1"/>
    <property type="molecule type" value="Genomic_DNA"/>
</dbReference>
<dbReference type="PANTHER" id="PTHR16311">
    <property type="entry name" value="THROMBOSPONDIN TYPE I DOMAIN-CONTAINING 1"/>
    <property type="match status" value="1"/>
</dbReference>
<evidence type="ECO:0000256" key="2">
    <source>
        <dbReference type="ARBA" id="ARBA00023157"/>
    </source>
</evidence>
<evidence type="ECO:0000256" key="4">
    <source>
        <dbReference type="SAM" id="Phobius"/>
    </source>
</evidence>
<keyword evidence="1" id="KW-0732">Signal</keyword>
<proteinExistence type="predicted"/>
<organism evidence="8 9">
    <name type="scientific">Podarcis lilfordi</name>
    <name type="common">Lilford's wall lizard</name>
    <dbReference type="NCBI Taxonomy" id="74358"/>
    <lineage>
        <taxon>Eukaryota</taxon>
        <taxon>Metazoa</taxon>
        <taxon>Chordata</taxon>
        <taxon>Craniata</taxon>
        <taxon>Vertebrata</taxon>
        <taxon>Euteleostomi</taxon>
        <taxon>Lepidosauria</taxon>
        <taxon>Squamata</taxon>
        <taxon>Bifurcata</taxon>
        <taxon>Unidentata</taxon>
        <taxon>Episquamata</taxon>
        <taxon>Laterata</taxon>
        <taxon>Lacertibaenia</taxon>
        <taxon>Lacertidae</taxon>
        <taxon>Podarcis</taxon>
    </lineage>
</organism>
<dbReference type="InterPro" id="IPR056219">
    <property type="entry name" value="THSD1_D3"/>
</dbReference>
<evidence type="ECO:0000313" key="9">
    <source>
        <dbReference type="Proteomes" id="UP001178461"/>
    </source>
</evidence>